<evidence type="ECO:0000256" key="7">
    <source>
        <dbReference type="ARBA" id="ARBA00022984"/>
    </source>
</evidence>
<feature type="signal peptide" evidence="10">
    <location>
        <begin position="1"/>
        <end position="24"/>
    </location>
</feature>
<evidence type="ECO:0000259" key="11">
    <source>
        <dbReference type="PROSITE" id="PS52029"/>
    </source>
</evidence>
<dbReference type="EMBL" id="CP034086">
    <property type="protein sequence ID" value="AZG77606.1"/>
    <property type="molecule type" value="Genomic_DNA"/>
</dbReference>
<keyword evidence="4" id="KW-0808">Transferase</keyword>
<evidence type="ECO:0000256" key="6">
    <source>
        <dbReference type="ARBA" id="ARBA00022960"/>
    </source>
</evidence>
<evidence type="ECO:0000256" key="2">
    <source>
        <dbReference type="ARBA" id="ARBA00005992"/>
    </source>
</evidence>
<dbReference type="SUPFAM" id="SSF141523">
    <property type="entry name" value="L,D-transpeptidase catalytic domain-like"/>
    <property type="match status" value="1"/>
</dbReference>
<feature type="chain" id="PRO_5017946053" evidence="10">
    <location>
        <begin position="25"/>
        <end position="207"/>
    </location>
</feature>
<dbReference type="InterPro" id="IPR038063">
    <property type="entry name" value="Transpep_catalytic_dom"/>
</dbReference>
<dbReference type="PANTHER" id="PTHR30582">
    <property type="entry name" value="L,D-TRANSPEPTIDASE"/>
    <property type="match status" value="1"/>
</dbReference>
<dbReference type="RefSeq" id="WP_124739265.1">
    <property type="nucleotide sequence ID" value="NZ_CP034086.1"/>
</dbReference>
<dbReference type="InterPro" id="IPR050979">
    <property type="entry name" value="LD-transpeptidase"/>
</dbReference>
<evidence type="ECO:0000256" key="5">
    <source>
        <dbReference type="ARBA" id="ARBA00022801"/>
    </source>
</evidence>
<dbReference type="InterPro" id="IPR005490">
    <property type="entry name" value="LD_TPept_cat_dom"/>
</dbReference>
<dbReference type="Proteomes" id="UP000273982">
    <property type="component" value="Chromosome"/>
</dbReference>
<dbReference type="CDD" id="cd16913">
    <property type="entry name" value="YkuD_like"/>
    <property type="match status" value="1"/>
</dbReference>
<dbReference type="UniPathway" id="UPA00219"/>
<proteinExistence type="inferred from homology"/>
<dbReference type="Gene3D" id="2.40.440.10">
    <property type="entry name" value="L,D-transpeptidase catalytic domain-like"/>
    <property type="match status" value="1"/>
</dbReference>
<gene>
    <name evidence="12" type="ORF">EHO51_13180</name>
</gene>
<comment type="similarity">
    <text evidence="2">Belongs to the YkuD family.</text>
</comment>
<dbReference type="PROSITE" id="PS52029">
    <property type="entry name" value="LD_TPASE"/>
    <property type="match status" value="1"/>
</dbReference>
<protein>
    <submittedName>
        <fullName evidence="12">L,D-transpeptidase</fullName>
    </submittedName>
</protein>
<dbReference type="GO" id="GO:0018104">
    <property type="term" value="P:peptidoglycan-protein cross-linking"/>
    <property type="evidence" value="ECO:0007669"/>
    <property type="project" value="TreeGrafter"/>
</dbReference>
<dbReference type="GO" id="GO:0071972">
    <property type="term" value="F:peptidoglycan L,D-transpeptidase activity"/>
    <property type="evidence" value="ECO:0007669"/>
    <property type="project" value="TreeGrafter"/>
</dbReference>
<dbReference type="PANTHER" id="PTHR30582:SF24">
    <property type="entry name" value="L,D-TRANSPEPTIDASE ERFK_SRFK-RELATED"/>
    <property type="match status" value="1"/>
</dbReference>
<keyword evidence="6 9" id="KW-0133">Cell shape</keyword>
<dbReference type="GO" id="GO:0016757">
    <property type="term" value="F:glycosyltransferase activity"/>
    <property type="evidence" value="ECO:0007669"/>
    <property type="project" value="UniProtKB-KW"/>
</dbReference>
<feature type="domain" description="L,D-TPase catalytic" evidence="11">
    <location>
        <begin position="77"/>
        <end position="206"/>
    </location>
</feature>
<evidence type="ECO:0000256" key="8">
    <source>
        <dbReference type="ARBA" id="ARBA00023316"/>
    </source>
</evidence>
<feature type="active site" description="Nucleophile" evidence="9">
    <location>
        <position position="182"/>
    </location>
</feature>
<comment type="pathway">
    <text evidence="1 9">Cell wall biogenesis; peptidoglycan biosynthesis.</text>
</comment>
<evidence type="ECO:0000256" key="10">
    <source>
        <dbReference type="SAM" id="SignalP"/>
    </source>
</evidence>
<evidence type="ECO:0000256" key="9">
    <source>
        <dbReference type="PROSITE-ProRule" id="PRU01373"/>
    </source>
</evidence>
<name>A0A3G8M6V2_9HYPH</name>
<dbReference type="FunFam" id="2.40.440.10:FF:000002">
    <property type="entry name" value="L,D-transpeptidase ErfK/SrfK"/>
    <property type="match status" value="1"/>
</dbReference>
<accession>A0A3G8M6V2</accession>
<evidence type="ECO:0000313" key="13">
    <source>
        <dbReference type="Proteomes" id="UP000273982"/>
    </source>
</evidence>
<keyword evidence="7 9" id="KW-0573">Peptidoglycan synthesis</keyword>
<organism evidence="12 13">
    <name type="scientific">Methylocystis rosea</name>
    <dbReference type="NCBI Taxonomy" id="173366"/>
    <lineage>
        <taxon>Bacteria</taxon>
        <taxon>Pseudomonadati</taxon>
        <taxon>Pseudomonadota</taxon>
        <taxon>Alphaproteobacteria</taxon>
        <taxon>Hyphomicrobiales</taxon>
        <taxon>Methylocystaceae</taxon>
        <taxon>Methylocystis</taxon>
    </lineage>
</organism>
<sequence length="207" mass="22388">MRRLAFALICAFGALGALSSPASARGPAPQPAPAPVVDPFTALFGGGSFAPQTSDGRPQAVAVPREVVAFDARYAPGTVIIATNERRLYYVLGNGQAIRYGVGVGRPGFEWAGTRFVAHKREWPDWTPPAQMLRRRPDLPRHMEGGVNNPLGARAMYLSGTLYRIHGSNEPWTIGQAVSSGCIRMTNDDVVDLYNRVKVGTRVVVTR</sequence>
<dbReference type="AlphaFoldDB" id="A0A3G8M6V2"/>
<dbReference type="KEGG" id="mros:EHO51_13180"/>
<keyword evidence="10" id="KW-0732">Signal</keyword>
<evidence type="ECO:0000313" key="12">
    <source>
        <dbReference type="EMBL" id="AZG77606.1"/>
    </source>
</evidence>
<dbReference type="GO" id="GO:0071555">
    <property type="term" value="P:cell wall organization"/>
    <property type="evidence" value="ECO:0007669"/>
    <property type="project" value="UniProtKB-UniRule"/>
</dbReference>
<dbReference type="Pfam" id="PF03734">
    <property type="entry name" value="YkuD"/>
    <property type="match status" value="1"/>
</dbReference>
<keyword evidence="5" id="KW-0378">Hydrolase</keyword>
<evidence type="ECO:0000256" key="4">
    <source>
        <dbReference type="ARBA" id="ARBA00022679"/>
    </source>
</evidence>
<keyword evidence="3" id="KW-0328">Glycosyltransferase</keyword>
<dbReference type="GO" id="GO:0005576">
    <property type="term" value="C:extracellular region"/>
    <property type="evidence" value="ECO:0007669"/>
    <property type="project" value="TreeGrafter"/>
</dbReference>
<evidence type="ECO:0000256" key="1">
    <source>
        <dbReference type="ARBA" id="ARBA00004752"/>
    </source>
</evidence>
<reference evidence="12 13" key="1">
    <citation type="submission" date="2018-11" db="EMBL/GenBank/DDBJ databases">
        <title>Genome squencing of methanotrophic bacteria isolated from alkaline groundwater in Korea.</title>
        <authorList>
            <person name="Nguyen L.N."/>
        </authorList>
    </citation>
    <scope>NUCLEOTIDE SEQUENCE [LARGE SCALE GENOMIC DNA]</scope>
    <source>
        <strain evidence="12 13">GW6</strain>
    </source>
</reference>
<dbReference type="GO" id="GO:0008360">
    <property type="term" value="P:regulation of cell shape"/>
    <property type="evidence" value="ECO:0007669"/>
    <property type="project" value="UniProtKB-UniRule"/>
</dbReference>
<feature type="active site" description="Proton donor/acceptor" evidence="9">
    <location>
        <position position="166"/>
    </location>
</feature>
<evidence type="ECO:0000256" key="3">
    <source>
        <dbReference type="ARBA" id="ARBA00022676"/>
    </source>
</evidence>
<keyword evidence="8 9" id="KW-0961">Cell wall biogenesis/degradation</keyword>